<dbReference type="Proteomes" id="UP000594874">
    <property type="component" value="Chromosome"/>
</dbReference>
<evidence type="ECO:0000313" key="2">
    <source>
        <dbReference type="Proteomes" id="UP000594874"/>
    </source>
</evidence>
<proteinExistence type="predicted"/>
<gene>
    <name evidence="1" type="ORF">A0071_05505</name>
</gene>
<keyword evidence="2" id="KW-1185">Reference proteome</keyword>
<sequence length="51" mass="6180">MNIPEKNEKQKQTRIKFIQESLRAIKKAISDYGFSEKFTEWENKTQTIKKF</sequence>
<dbReference type="EMBL" id="CP063091">
    <property type="protein sequence ID" value="QOR03655.1"/>
    <property type="molecule type" value="Genomic_DNA"/>
</dbReference>
<accession>A0ABX6TVB4</accession>
<organism evidence="1 2">
    <name type="scientific">Campylobacter cuniculorum</name>
    <dbReference type="NCBI Taxonomy" id="374106"/>
    <lineage>
        <taxon>Bacteria</taxon>
        <taxon>Pseudomonadati</taxon>
        <taxon>Campylobacterota</taxon>
        <taxon>Epsilonproteobacteria</taxon>
        <taxon>Campylobacterales</taxon>
        <taxon>Campylobacteraceae</taxon>
        <taxon>Campylobacter</taxon>
    </lineage>
</organism>
<reference evidence="1 2" key="1">
    <citation type="submission" date="2020-10" db="EMBL/GenBank/DDBJ databases">
        <title>Campylobacter and Helicobacter PacBio genomes.</title>
        <authorList>
            <person name="Lane C."/>
        </authorList>
    </citation>
    <scope>NUCLEOTIDE SEQUENCE [LARGE SCALE GENOMIC DNA]</scope>
    <source>
        <strain evidence="1 2">2010D-8469</strain>
    </source>
</reference>
<name>A0ABX6TVB4_9BACT</name>
<dbReference type="RefSeq" id="WP_157258347.1">
    <property type="nucleotide sequence ID" value="NZ_CP063091.1"/>
</dbReference>
<protein>
    <submittedName>
        <fullName evidence="1">Uncharacterized protein</fullName>
    </submittedName>
</protein>
<evidence type="ECO:0000313" key="1">
    <source>
        <dbReference type="EMBL" id="QOR03655.1"/>
    </source>
</evidence>